<evidence type="ECO:0000256" key="4">
    <source>
        <dbReference type="ARBA" id="ARBA00023237"/>
    </source>
</evidence>
<evidence type="ECO:0000256" key="6">
    <source>
        <dbReference type="SAM" id="MobiDB-lite"/>
    </source>
</evidence>
<feature type="signal peptide" evidence="7">
    <location>
        <begin position="1"/>
        <end position="22"/>
    </location>
</feature>
<evidence type="ECO:0000256" key="1">
    <source>
        <dbReference type="ARBA" id="ARBA00004442"/>
    </source>
</evidence>
<dbReference type="CDD" id="cd07185">
    <property type="entry name" value="OmpA_C-like"/>
    <property type="match status" value="1"/>
</dbReference>
<proteinExistence type="predicted"/>
<dbReference type="Proteomes" id="UP000323324">
    <property type="component" value="Unassembled WGS sequence"/>
</dbReference>
<dbReference type="InterPro" id="IPR006664">
    <property type="entry name" value="OMP_bac"/>
</dbReference>
<evidence type="ECO:0000313" key="9">
    <source>
        <dbReference type="EMBL" id="TYB74087.1"/>
    </source>
</evidence>
<dbReference type="AlphaFoldDB" id="A0A8H2LGT7"/>
<keyword evidence="10" id="KW-1185">Reference proteome</keyword>
<dbReference type="GO" id="GO:0005509">
    <property type="term" value="F:calcium ion binding"/>
    <property type="evidence" value="ECO:0007669"/>
    <property type="project" value="InterPro"/>
</dbReference>
<name>A0A8H2LGT7_9FLAO</name>
<dbReference type="InterPro" id="IPR003367">
    <property type="entry name" value="Thrombospondin_3-like_rpt"/>
</dbReference>
<evidence type="ECO:0000256" key="2">
    <source>
        <dbReference type="ARBA" id="ARBA00022729"/>
    </source>
</evidence>
<gene>
    <name evidence="9" type="ORF">ES676_07850</name>
</gene>
<dbReference type="PANTHER" id="PTHR30329:SF21">
    <property type="entry name" value="LIPOPROTEIN YIAD-RELATED"/>
    <property type="match status" value="1"/>
</dbReference>
<dbReference type="Gene3D" id="3.30.1330.60">
    <property type="entry name" value="OmpA-like domain"/>
    <property type="match status" value="1"/>
</dbReference>
<dbReference type="SUPFAM" id="SSF103088">
    <property type="entry name" value="OmpA-like"/>
    <property type="match status" value="1"/>
</dbReference>
<accession>A0A8H2LGT7</accession>
<dbReference type="InterPro" id="IPR036737">
    <property type="entry name" value="OmpA-like_sf"/>
</dbReference>
<protein>
    <submittedName>
        <fullName evidence="9">OmpA family protein</fullName>
    </submittedName>
</protein>
<dbReference type="Pfam" id="PF00691">
    <property type="entry name" value="OmpA"/>
    <property type="match status" value="1"/>
</dbReference>
<dbReference type="SUPFAM" id="SSF103647">
    <property type="entry name" value="TSP type-3 repeat"/>
    <property type="match status" value="1"/>
</dbReference>
<organism evidence="9 10">
    <name type="scientific">Bizionia saleffrena</name>
    <dbReference type="NCBI Taxonomy" id="291189"/>
    <lineage>
        <taxon>Bacteria</taxon>
        <taxon>Pseudomonadati</taxon>
        <taxon>Bacteroidota</taxon>
        <taxon>Flavobacteriia</taxon>
        <taxon>Flavobacteriales</taxon>
        <taxon>Flavobacteriaceae</taxon>
        <taxon>Bizionia</taxon>
    </lineage>
</organism>
<keyword evidence="2 7" id="KW-0732">Signal</keyword>
<evidence type="ECO:0000256" key="5">
    <source>
        <dbReference type="PROSITE-ProRule" id="PRU00473"/>
    </source>
</evidence>
<evidence type="ECO:0000259" key="8">
    <source>
        <dbReference type="PROSITE" id="PS51123"/>
    </source>
</evidence>
<dbReference type="EMBL" id="VSKM01000007">
    <property type="protein sequence ID" value="TYB74087.1"/>
    <property type="molecule type" value="Genomic_DNA"/>
</dbReference>
<sequence>MKNLSRLLFTLMLLVSFSNVNAQDENNPWAISFGINAVDVYPVGEDAPQGDYFDEFFNASGHWSILPSLSTVSVSNYVGNNFTVQAGGSINKITNWGQFETNAGDVDVHVNDLSYYAVDGNVKYNFADLLNSKRLEPAIGIGGGYTWIEEGKYNDNNAGGKEAIGAGTLNGSLGLTYWFTENLGFFVESKYKHSFEDYLTKHFQHSAGFTVKFGGTDSDGDGIYDKDDACPEVFGLEAFNGCPDTDGDGIEDSKDACPNEAGLAELNGCPDTDGDGVIDSEDDCPEVKGLKSLNGCPDADGDGVADKDDKCPNEAGAVANDGCPWPDADGDGVADKDDKCPNEAGTVANNGCPEVVLPTQEVMDKLNSYSRTILFNTGKSNFQKQSFEVLQNITAILKEYPDASFSLEGHTDSVGAKSSNQILSERRANSVRDYLIANGIAAKRLTAKGFGEVAPIDSNATRSGRANNRRTDIKLVK</sequence>
<dbReference type="InterPro" id="IPR050330">
    <property type="entry name" value="Bact_OuterMem_StrucFunc"/>
</dbReference>
<dbReference type="PANTHER" id="PTHR30329">
    <property type="entry name" value="STATOR ELEMENT OF FLAGELLAR MOTOR COMPLEX"/>
    <property type="match status" value="1"/>
</dbReference>
<comment type="caution">
    <text evidence="9">The sequence shown here is derived from an EMBL/GenBank/DDBJ whole genome shotgun (WGS) entry which is preliminary data.</text>
</comment>
<dbReference type="InterPro" id="IPR006665">
    <property type="entry name" value="OmpA-like"/>
</dbReference>
<reference evidence="9 10" key="1">
    <citation type="submission" date="2019-08" db="EMBL/GenBank/DDBJ databases">
        <title>Genomes of Antarctic Bizionia species.</title>
        <authorList>
            <person name="Bowman J.P."/>
        </authorList>
    </citation>
    <scope>NUCLEOTIDE SEQUENCE [LARGE SCALE GENOMIC DNA]</scope>
    <source>
        <strain evidence="9 10">HFD</strain>
    </source>
</reference>
<evidence type="ECO:0000256" key="3">
    <source>
        <dbReference type="ARBA" id="ARBA00023136"/>
    </source>
</evidence>
<keyword evidence="3 5" id="KW-0472">Membrane</keyword>
<keyword evidence="4" id="KW-0998">Cell outer membrane</keyword>
<dbReference type="Pfam" id="PF02412">
    <property type="entry name" value="TSP_3"/>
    <property type="match status" value="4"/>
</dbReference>
<dbReference type="RefSeq" id="WP_148369773.1">
    <property type="nucleotide sequence ID" value="NZ_VSKM01000007.1"/>
</dbReference>
<dbReference type="GO" id="GO:0009279">
    <property type="term" value="C:cell outer membrane"/>
    <property type="evidence" value="ECO:0007669"/>
    <property type="project" value="UniProtKB-SubCell"/>
</dbReference>
<feature type="chain" id="PRO_5034002950" evidence="7">
    <location>
        <begin position="23"/>
        <end position="477"/>
    </location>
</feature>
<evidence type="ECO:0000313" key="10">
    <source>
        <dbReference type="Proteomes" id="UP000323324"/>
    </source>
</evidence>
<dbReference type="PROSITE" id="PS51123">
    <property type="entry name" value="OMPA_2"/>
    <property type="match status" value="1"/>
</dbReference>
<dbReference type="GO" id="GO:0007155">
    <property type="term" value="P:cell adhesion"/>
    <property type="evidence" value="ECO:0007669"/>
    <property type="project" value="InterPro"/>
</dbReference>
<dbReference type="Gene3D" id="4.10.1080.10">
    <property type="entry name" value="TSP type-3 repeat"/>
    <property type="match status" value="1"/>
</dbReference>
<feature type="domain" description="OmpA-like" evidence="8">
    <location>
        <begin position="362"/>
        <end position="477"/>
    </location>
</feature>
<evidence type="ECO:0000256" key="7">
    <source>
        <dbReference type="SAM" id="SignalP"/>
    </source>
</evidence>
<dbReference type="InterPro" id="IPR028974">
    <property type="entry name" value="TSP_type-3_rpt"/>
</dbReference>
<comment type="subcellular location">
    <subcellularLocation>
        <location evidence="1">Cell outer membrane</location>
    </subcellularLocation>
</comment>
<feature type="region of interest" description="Disordered" evidence="6">
    <location>
        <begin position="317"/>
        <end position="337"/>
    </location>
</feature>
<dbReference type="PRINTS" id="PR01021">
    <property type="entry name" value="OMPADOMAIN"/>
</dbReference>